<dbReference type="GO" id="GO:0006633">
    <property type="term" value="P:fatty acid biosynthetic process"/>
    <property type="evidence" value="ECO:0007669"/>
    <property type="project" value="UniProtKB-KW"/>
</dbReference>
<evidence type="ECO:0000256" key="8">
    <source>
        <dbReference type="ARBA" id="ARBA00023136"/>
    </source>
</evidence>
<dbReference type="OrthoDB" id="434092at2759"/>
<keyword evidence="5" id="KW-0276">Fatty acid metabolism</keyword>
<keyword evidence="7" id="KW-0443">Lipid metabolism</keyword>
<evidence type="ECO:0000256" key="10">
    <source>
        <dbReference type="SAM" id="Phobius"/>
    </source>
</evidence>
<gene>
    <name evidence="11" type="ORF">NA56DRAFT_750866</name>
</gene>
<dbReference type="EMBL" id="KZ613491">
    <property type="protein sequence ID" value="PMD18974.1"/>
    <property type="molecule type" value="Genomic_DNA"/>
</dbReference>
<evidence type="ECO:0008006" key="13">
    <source>
        <dbReference type="Google" id="ProtNLM"/>
    </source>
</evidence>
<evidence type="ECO:0000256" key="5">
    <source>
        <dbReference type="ARBA" id="ARBA00022832"/>
    </source>
</evidence>
<evidence type="ECO:0000256" key="6">
    <source>
        <dbReference type="ARBA" id="ARBA00022989"/>
    </source>
</evidence>
<dbReference type="AlphaFoldDB" id="A0A2J6PYE3"/>
<evidence type="ECO:0000256" key="3">
    <source>
        <dbReference type="ARBA" id="ARBA00022679"/>
    </source>
</evidence>
<evidence type="ECO:0000256" key="4">
    <source>
        <dbReference type="ARBA" id="ARBA00022692"/>
    </source>
</evidence>
<keyword evidence="4 10" id="KW-0812">Transmembrane</keyword>
<proteinExistence type="predicted"/>
<organism evidence="11 12">
    <name type="scientific">Hyaloscypha hepaticicola</name>
    <dbReference type="NCBI Taxonomy" id="2082293"/>
    <lineage>
        <taxon>Eukaryota</taxon>
        <taxon>Fungi</taxon>
        <taxon>Dikarya</taxon>
        <taxon>Ascomycota</taxon>
        <taxon>Pezizomycotina</taxon>
        <taxon>Leotiomycetes</taxon>
        <taxon>Helotiales</taxon>
        <taxon>Hyaloscyphaceae</taxon>
        <taxon>Hyaloscypha</taxon>
    </lineage>
</organism>
<keyword evidence="6 10" id="KW-1133">Transmembrane helix</keyword>
<evidence type="ECO:0000256" key="7">
    <source>
        <dbReference type="ARBA" id="ARBA00023098"/>
    </source>
</evidence>
<evidence type="ECO:0000256" key="9">
    <source>
        <dbReference type="ARBA" id="ARBA00023160"/>
    </source>
</evidence>
<keyword evidence="12" id="KW-1185">Reference proteome</keyword>
<keyword evidence="9" id="KW-0275">Fatty acid biosynthesis</keyword>
<keyword evidence="2" id="KW-0444">Lipid biosynthesis</keyword>
<evidence type="ECO:0000256" key="2">
    <source>
        <dbReference type="ARBA" id="ARBA00022516"/>
    </source>
</evidence>
<dbReference type="Proteomes" id="UP000235672">
    <property type="component" value="Unassembled WGS sequence"/>
</dbReference>
<accession>A0A2J6PYE3</accession>
<reference evidence="11 12" key="1">
    <citation type="submission" date="2016-05" db="EMBL/GenBank/DDBJ databases">
        <title>A degradative enzymes factory behind the ericoid mycorrhizal symbiosis.</title>
        <authorList>
            <consortium name="DOE Joint Genome Institute"/>
            <person name="Martino E."/>
            <person name="Morin E."/>
            <person name="Grelet G."/>
            <person name="Kuo A."/>
            <person name="Kohler A."/>
            <person name="Daghino S."/>
            <person name="Barry K."/>
            <person name="Choi C."/>
            <person name="Cichocki N."/>
            <person name="Clum A."/>
            <person name="Copeland A."/>
            <person name="Hainaut M."/>
            <person name="Haridas S."/>
            <person name="Labutti K."/>
            <person name="Lindquist E."/>
            <person name="Lipzen A."/>
            <person name="Khouja H.-R."/>
            <person name="Murat C."/>
            <person name="Ohm R."/>
            <person name="Olson A."/>
            <person name="Spatafora J."/>
            <person name="Veneault-Fourrey C."/>
            <person name="Henrissat B."/>
            <person name="Grigoriev I."/>
            <person name="Martin F."/>
            <person name="Perotto S."/>
        </authorList>
    </citation>
    <scope>NUCLEOTIDE SEQUENCE [LARGE SCALE GENOMIC DNA]</scope>
    <source>
        <strain evidence="11 12">UAMH 7357</strain>
    </source>
</reference>
<feature type="transmembrane region" description="Helical" evidence="10">
    <location>
        <begin position="13"/>
        <end position="30"/>
    </location>
</feature>
<feature type="transmembrane region" description="Helical" evidence="10">
    <location>
        <begin position="145"/>
        <end position="165"/>
    </location>
</feature>
<keyword evidence="8 10" id="KW-0472">Membrane</keyword>
<protein>
    <recommendedName>
        <fullName evidence="13">Very-long-chain 3-oxoacyl-CoA synthase</fullName>
    </recommendedName>
</protein>
<evidence type="ECO:0000313" key="12">
    <source>
        <dbReference type="Proteomes" id="UP000235672"/>
    </source>
</evidence>
<evidence type="ECO:0000313" key="11">
    <source>
        <dbReference type="EMBL" id="PMD18974.1"/>
    </source>
</evidence>
<dbReference type="GO" id="GO:0016020">
    <property type="term" value="C:membrane"/>
    <property type="evidence" value="ECO:0007669"/>
    <property type="project" value="UniProtKB-SubCell"/>
</dbReference>
<keyword evidence="3" id="KW-0808">Transferase</keyword>
<dbReference type="InterPro" id="IPR002076">
    <property type="entry name" value="ELO_fam"/>
</dbReference>
<dbReference type="Pfam" id="PF01151">
    <property type="entry name" value="ELO"/>
    <property type="match status" value="1"/>
</dbReference>
<sequence length="242" mass="27138">MASTLESLLDFPYTLYITSLTSFILARAINSHVKKNGPITFAPTVIKYNSNLYSIFSFFLCMGIAASLWDELSAAFKPSIRTLICSSPPPEIDKKLRYIFHVSKLYEYVDIFNVLAAGGVVNAHFAIHHFSTMYLTYSRVLLYPAGWKIFAGFNTMHHAIMYAYFGGVSIFSDILPWTGTLQLLAGIVVELYVARDVWSGSRECGSMDSLWANWLALGLLSTYFVLFMGDLRARGEKAGKKE</sequence>
<feature type="transmembrane region" description="Helical" evidence="10">
    <location>
        <begin position="214"/>
        <end position="231"/>
    </location>
</feature>
<dbReference type="GO" id="GO:0009922">
    <property type="term" value="F:fatty acid elongase activity"/>
    <property type="evidence" value="ECO:0007669"/>
    <property type="project" value="InterPro"/>
</dbReference>
<name>A0A2J6PYE3_9HELO</name>
<comment type="subcellular location">
    <subcellularLocation>
        <location evidence="1">Membrane</location>
        <topology evidence="1">Multi-pass membrane protein</topology>
    </subcellularLocation>
</comment>
<evidence type="ECO:0000256" key="1">
    <source>
        <dbReference type="ARBA" id="ARBA00004141"/>
    </source>
</evidence>
<feature type="transmembrane region" description="Helical" evidence="10">
    <location>
        <begin position="51"/>
        <end position="69"/>
    </location>
</feature>